<evidence type="ECO:0000313" key="5">
    <source>
        <dbReference type="Proteomes" id="UP000800082"/>
    </source>
</evidence>
<accession>A0A6A5RS41</accession>
<dbReference type="InterPro" id="IPR036875">
    <property type="entry name" value="Znf_CCHC_sf"/>
</dbReference>
<dbReference type="InterPro" id="IPR051714">
    <property type="entry name" value="Znf_CCHC_NABP"/>
</dbReference>
<dbReference type="Pfam" id="PF14392">
    <property type="entry name" value="zf-CCHC_4"/>
    <property type="match status" value="2"/>
</dbReference>
<sequence>MSWDTGASGGDAWGGGDTSGGDAGDSWGIGGGDGDDACRICNQSGHFARDCPDKPAGGGLTGECFNCGEVGHNKADCTNPRFERAFTGTCNACGIEGHAARSCPTNPMKCKLCGKEGHKALECKERRLIDWDGVPELEAEEAWAKLIDAAKEKDLDGFRTCLKAYARAVVEHFVLPDVEAALREDGLPVFLVALRQEIAVNMTIVDVIGNPEREFVLTIQLSEKPRRAKMAQGWPKDAAENLQRLASAGFIQDRGVPLCSNCGELGHVRKVRHLILRA</sequence>
<keyword evidence="5" id="KW-1185">Reference proteome</keyword>
<dbReference type="PROSITE" id="PS50158">
    <property type="entry name" value="ZF_CCHC"/>
    <property type="match status" value="4"/>
</dbReference>
<keyword evidence="1" id="KW-0862">Zinc</keyword>
<evidence type="ECO:0000256" key="2">
    <source>
        <dbReference type="SAM" id="MobiDB-lite"/>
    </source>
</evidence>
<dbReference type="Pfam" id="PF00098">
    <property type="entry name" value="zf-CCHC"/>
    <property type="match status" value="2"/>
</dbReference>
<feature type="domain" description="CCHC-type" evidence="3">
    <location>
        <begin position="64"/>
        <end position="79"/>
    </location>
</feature>
<gene>
    <name evidence="4" type="ORF">M421DRAFT_341654</name>
</gene>
<dbReference type="Gene3D" id="4.10.60.10">
    <property type="entry name" value="Zinc finger, CCHC-type"/>
    <property type="match status" value="2"/>
</dbReference>
<name>A0A6A5RS41_9PLEO</name>
<feature type="domain" description="CCHC-type" evidence="3">
    <location>
        <begin position="90"/>
        <end position="104"/>
    </location>
</feature>
<feature type="compositionally biased region" description="Gly residues" evidence="2">
    <location>
        <begin position="7"/>
        <end position="26"/>
    </location>
</feature>
<dbReference type="SUPFAM" id="SSF57756">
    <property type="entry name" value="Retrovirus zinc finger-like domains"/>
    <property type="match status" value="2"/>
</dbReference>
<keyword evidence="1" id="KW-0863">Zinc-finger</keyword>
<proteinExistence type="predicted"/>
<dbReference type="Proteomes" id="UP000800082">
    <property type="component" value="Unassembled WGS sequence"/>
</dbReference>
<dbReference type="GeneID" id="54347123"/>
<dbReference type="GO" id="GO:0003676">
    <property type="term" value="F:nucleic acid binding"/>
    <property type="evidence" value="ECO:0007669"/>
    <property type="project" value="InterPro"/>
</dbReference>
<evidence type="ECO:0000256" key="1">
    <source>
        <dbReference type="PROSITE-ProRule" id="PRU00047"/>
    </source>
</evidence>
<dbReference type="SMART" id="SM00343">
    <property type="entry name" value="ZnF_C2HC"/>
    <property type="match status" value="5"/>
</dbReference>
<evidence type="ECO:0000313" key="4">
    <source>
        <dbReference type="EMBL" id="KAF1931185.1"/>
    </source>
</evidence>
<keyword evidence="1" id="KW-0479">Metal-binding</keyword>
<protein>
    <recommendedName>
        <fullName evidence="3">CCHC-type domain-containing protein</fullName>
    </recommendedName>
</protein>
<dbReference type="InterPro" id="IPR001878">
    <property type="entry name" value="Znf_CCHC"/>
</dbReference>
<feature type="domain" description="CCHC-type" evidence="3">
    <location>
        <begin position="109"/>
        <end position="125"/>
    </location>
</feature>
<dbReference type="AlphaFoldDB" id="A0A6A5RS41"/>
<dbReference type="InterPro" id="IPR025836">
    <property type="entry name" value="Zn_knuckle_CX2CX4HX4C"/>
</dbReference>
<dbReference type="PANTHER" id="PTHR23002">
    <property type="entry name" value="ZINC FINGER CCHC DOMAIN CONTAINING PROTEIN"/>
    <property type="match status" value="1"/>
</dbReference>
<dbReference type="RefSeq" id="XP_033451433.1">
    <property type="nucleotide sequence ID" value="XM_033589476.1"/>
</dbReference>
<feature type="region of interest" description="Disordered" evidence="2">
    <location>
        <begin position="1"/>
        <end position="26"/>
    </location>
</feature>
<evidence type="ECO:0000259" key="3">
    <source>
        <dbReference type="PROSITE" id="PS50158"/>
    </source>
</evidence>
<dbReference type="OrthoDB" id="8026949at2759"/>
<organism evidence="4 5">
    <name type="scientific">Didymella exigua CBS 183.55</name>
    <dbReference type="NCBI Taxonomy" id="1150837"/>
    <lineage>
        <taxon>Eukaryota</taxon>
        <taxon>Fungi</taxon>
        <taxon>Dikarya</taxon>
        <taxon>Ascomycota</taxon>
        <taxon>Pezizomycotina</taxon>
        <taxon>Dothideomycetes</taxon>
        <taxon>Pleosporomycetidae</taxon>
        <taxon>Pleosporales</taxon>
        <taxon>Pleosporineae</taxon>
        <taxon>Didymellaceae</taxon>
        <taxon>Didymella</taxon>
    </lineage>
</organism>
<dbReference type="EMBL" id="ML978961">
    <property type="protein sequence ID" value="KAF1931185.1"/>
    <property type="molecule type" value="Genomic_DNA"/>
</dbReference>
<feature type="domain" description="CCHC-type" evidence="3">
    <location>
        <begin position="38"/>
        <end position="53"/>
    </location>
</feature>
<reference evidence="4" key="1">
    <citation type="journal article" date="2020" name="Stud. Mycol.">
        <title>101 Dothideomycetes genomes: a test case for predicting lifestyles and emergence of pathogens.</title>
        <authorList>
            <person name="Haridas S."/>
            <person name="Albert R."/>
            <person name="Binder M."/>
            <person name="Bloem J."/>
            <person name="Labutti K."/>
            <person name="Salamov A."/>
            <person name="Andreopoulos B."/>
            <person name="Baker S."/>
            <person name="Barry K."/>
            <person name="Bills G."/>
            <person name="Bluhm B."/>
            <person name="Cannon C."/>
            <person name="Castanera R."/>
            <person name="Culley D."/>
            <person name="Daum C."/>
            <person name="Ezra D."/>
            <person name="Gonzalez J."/>
            <person name="Henrissat B."/>
            <person name="Kuo A."/>
            <person name="Liang C."/>
            <person name="Lipzen A."/>
            <person name="Lutzoni F."/>
            <person name="Magnuson J."/>
            <person name="Mondo S."/>
            <person name="Nolan M."/>
            <person name="Ohm R."/>
            <person name="Pangilinan J."/>
            <person name="Park H.-J."/>
            <person name="Ramirez L."/>
            <person name="Alfaro M."/>
            <person name="Sun H."/>
            <person name="Tritt A."/>
            <person name="Yoshinaga Y."/>
            <person name="Zwiers L.-H."/>
            <person name="Turgeon B."/>
            <person name="Goodwin S."/>
            <person name="Spatafora J."/>
            <person name="Crous P."/>
            <person name="Grigoriev I."/>
        </authorList>
    </citation>
    <scope>NUCLEOTIDE SEQUENCE</scope>
    <source>
        <strain evidence="4">CBS 183.55</strain>
    </source>
</reference>
<dbReference type="GO" id="GO:0008270">
    <property type="term" value="F:zinc ion binding"/>
    <property type="evidence" value="ECO:0007669"/>
    <property type="project" value="UniProtKB-KW"/>
</dbReference>